<dbReference type="AlphaFoldDB" id="A0A0L0VV03"/>
<accession>A0A0L0VV03</accession>
<organism evidence="1 2">
    <name type="scientific">Puccinia striiformis f. sp. tritici PST-78</name>
    <dbReference type="NCBI Taxonomy" id="1165861"/>
    <lineage>
        <taxon>Eukaryota</taxon>
        <taxon>Fungi</taxon>
        <taxon>Dikarya</taxon>
        <taxon>Basidiomycota</taxon>
        <taxon>Pucciniomycotina</taxon>
        <taxon>Pucciniomycetes</taxon>
        <taxon>Pucciniales</taxon>
        <taxon>Pucciniaceae</taxon>
        <taxon>Puccinia</taxon>
    </lineage>
</organism>
<evidence type="ECO:0000313" key="1">
    <source>
        <dbReference type="EMBL" id="KNF03129.1"/>
    </source>
</evidence>
<name>A0A0L0VV03_9BASI</name>
<proteinExistence type="predicted"/>
<reference evidence="2" key="1">
    <citation type="submission" date="2014-03" db="EMBL/GenBank/DDBJ databases">
        <title>The Genome Sequence of Puccinia striiformis f. sp. tritici PST-78.</title>
        <authorList>
            <consortium name="The Broad Institute Genome Sequencing Platform"/>
            <person name="Cuomo C."/>
            <person name="Hulbert S."/>
            <person name="Chen X."/>
            <person name="Walker B."/>
            <person name="Young S.K."/>
            <person name="Zeng Q."/>
            <person name="Gargeya S."/>
            <person name="Fitzgerald M."/>
            <person name="Haas B."/>
            <person name="Abouelleil A."/>
            <person name="Alvarado L."/>
            <person name="Arachchi H.M."/>
            <person name="Berlin A.M."/>
            <person name="Chapman S.B."/>
            <person name="Goldberg J."/>
            <person name="Griggs A."/>
            <person name="Gujja S."/>
            <person name="Hansen M."/>
            <person name="Howarth C."/>
            <person name="Imamovic A."/>
            <person name="Larimer J."/>
            <person name="McCowan C."/>
            <person name="Montmayeur A."/>
            <person name="Murphy C."/>
            <person name="Neiman D."/>
            <person name="Pearson M."/>
            <person name="Priest M."/>
            <person name="Roberts A."/>
            <person name="Saif S."/>
            <person name="Shea T."/>
            <person name="Sisk P."/>
            <person name="Sykes S."/>
            <person name="Wortman J."/>
            <person name="Nusbaum C."/>
            <person name="Birren B."/>
        </authorList>
    </citation>
    <scope>NUCLEOTIDE SEQUENCE [LARGE SCALE GENOMIC DNA]</scope>
    <source>
        <strain evidence="2">race PST-78</strain>
    </source>
</reference>
<dbReference type="Proteomes" id="UP000054564">
    <property type="component" value="Unassembled WGS sequence"/>
</dbReference>
<dbReference type="EMBL" id="AJIL01000019">
    <property type="protein sequence ID" value="KNF03129.1"/>
    <property type="molecule type" value="Genomic_DNA"/>
</dbReference>
<protein>
    <submittedName>
        <fullName evidence="1">Uncharacterized protein</fullName>
    </submittedName>
</protein>
<keyword evidence="2" id="KW-1185">Reference proteome</keyword>
<sequence>MSKCQVWPVIQGIPSSIPIRPTLSQWLIMRSIPVD</sequence>
<evidence type="ECO:0000313" key="2">
    <source>
        <dbReference type="Proteomes" id="UP000054564"/>
    </source>
</evidence>
<comment type="caution">
    <text evidence="1">The sequence shown here is derived from an EMBL/GenBank/DDBJ whole genome shotgun (WGS) entry which is preliminary data.</text>
</comment>
<gene>
    <name evidence="1" type="ORF">PSTG_03714</name>
</gene>